<dbReference type="EMBL" id="AEBR01000085">
    <property type="protein sequence ID" value="EFM82001.1"/>
    <property type="molecule type" value="Genomic_DNA"/>
</dbReference>
<name>A0A125W3X9_ENTFL</name>
<dbReference type="InterPro" id="IPR010064">
    <property type="entry name" value="HK97-gp10_tail"/>
</dbReference>
<proteinExistence type="predicted"/>
<dbReference type="AlphaFoldDB" id="A0A125W3X9"/>
<accession>A0A125W3X9</accession>
<dbReference type="RefSeq" id="WP_002363372.1">
    <property type="nucleotide sequence ID" value="NZ_GL454475.1"/>
</dbReference>
<dbReference type="HOGENOM" id="CLU_127674_4_0_9"/>
<reference evidence="2" key="1">
    <citation type="submission" date="2010-07" db="EMBL/GenBank/DDBJ databases">
        <authorList>
            <person name="Weinstock G."/>
            <person name="Sodergren E."/>
            <person name="Clifton S."/>
            <person name="Fulton L."/>
            <person name="Fulton B."/>
            <person name="Courtney L."/>
            <person name="Fronick C."/>
            <person name="Harrison M."/>
            <person name="Strong C."/>
            <person name="Farmer C."/>
            <person name="Delahaunty K."/>
            <person name="Markovic C."/>
            <person name="Hall O."/>
            <person name="Minx P."/>
            <person name="Tomlinson C."/>
            <person name="Mitreva M."/>
            <person name="Hou S."/>
            <person name="Chen J."/>
            <person name="Wollam A."/>
            <person name="Pepin K.H."/>
            <person name="Johnson M."/>
            <person name="Bhonagiri V."/>
            <person name="Zhang X."/>
            <person name="Suruliraj S."/>
            <person name="Warren W."/>
            <person name="Chinwalla A."/>
            <person name="Mardis E.R."/>
            <person name="Wilson R.K."/>
        </authorList>
    </citation>
    <scope>NUCLEOTIDE SEQUENCE [LARGE SCALE GENOMIC DNA]</scope>
    <source>
        <strain evidence="2">TX4248</strain>
    </source>
</reference>
<dbReference type="NCBIfam" id="TIGR01725">
    <property type="entry name" value="phge_HK97_gp10"/>
    <property type="match status" value="1"/>
</dbReference>
<comment type="caution">
    <text evidence="1">The sequence shown here is derived from an EMBL/GenBank/DDBJ whole genome shotgun (WGS) entry which is preliminary data.</text>
</comment>
<sequence length="112" mass="12724">MTYRVDISGLDDLIEAIEEAKKLDDVKEVVKNDTAYMANQIAEETPVRSGYLKRSETPSIKDDGMTGEVEAMADYSAYVEYGTRYMYGRFYMKKGHTAAAKRFLDNMEALVK</sequence>
<evidence type="ECO:0000313" key="2">
    <source>
        <dbReference type="Proteomes" id="UP000004846"/>
    </source>
</evidence>
<dbReference type="Pfam" id="PF04883">
    <property type="entry name" value="HK97-gp10_like"/>
    <property type="match status" value="1"/>
</dbReference>
<dbReference type="Proteomes" id="UP000004846">
    <property type="component" value="Unassembled WGS sequence"/>
</dbReference>
<dbReference type="GeneID" id="60893343"/>
<gene>
    <name evidence="1" type="ORF">HMPREF9498_02433</name>
</gene>
<evidence type="ECO:0000313" key="1">
    <source>
        <dbReference type="EMBL" id="EFM82001.1"/>
    </source>
</evidence>
<organism evidence="1 2">
    <name type="scientific">Enterococcus faecalis TX4248</name>
    <dbReference type="NCBI Taxonomy" id="749495"/>
    <lineage>
        <taxon>Bacteria</taxon>
        <taxon>Bacillati</taxon>
        <taxon>Bacillota</taxon>
        <taxon>Bacilli</taxon>
        <taxon>Lactobacillales</taxon>
        <taxon>Enterococcaceae</taxon>
        <taxon>Enterococcus</taxon>
    </lineage>
</organism>
<protein>
    <submittedName>
        <fullName evidence="1">Phage protein, HK97 gp10 family</fullName>
    </submittedName>
</protein>